<evidence type="ECO:0000313" key="2">
    <source>
        <dbReference type="Proteomes" id="UP000321805"/>
    </source>
</evidence>
<dbReference type="RefSeq" id="WP_146922147.1">
    <property type="nucleotide sequence ID" value="NZ_CP042430.1"/>
</dbReference>
<accession>A0A5B8UAT4</accession>
<gene>
    <name evidence="1" type="ORF">FSW04_20880</name>
</gene>
<name>A0A5B8UAT4_9ACTN</name>
<proteinExistence type="predicted"/>
<dbReference type="OrthoDB" id="9812156at2"/>
<protein>
    <recommendedName>
        <fullName evidence="3">HIRAN domain-containing protein</fullName>
    </recommendedName>
</protein>
<evidence type="ECO:0000313" key="1">
    <source>
        <dbReference type="EMBL" id="QEC49782.1"/>
    </source>
</evidence>
<dbReference type="Proteomes" id="UP000321805">
    <property type="component" value="Chromosome"/>
</dbReference>
<dbReference type="AlphaFoldDB" id="A0A5B8UAT4"/>
<dbReference type="KEGG" id="bsol:FSW04_20880"/>
<dbReference type="Gene3D" id="3.30.70.2330">
    <property type="match status" value="1"/>
</dbReference>
<organism evidence="1 2">
    <name type="scientific">Baekduia soli</name>
    <dbReference type="NCBI Taxonomy" id="496014"/>
    <lineage>
        <taxon>Bacteria</taxon>
        <taxon>Bacillati</taxon>
        <taxon>Actinomycetota</taxon>
        <taxon>Thermoleophilia</taxon>
        <taxon>Solirubrobacterales</taxon>
        <taxon>Baekduiaceae</taxon>
        <taxon>Baekduia</taxon>
    </lineage>
</organism>
<evidence type="ECO:0008006" key="3">
    <source>
        <dbReference type="Google" id="ProtNLM"/>
    </source>
</evidence>
<keyword evidence="2" id="KW-1185">Reference proteome</keyword>
<sequence>MVPGTPWPPAGTRELPPDGYRAVVGESFHQEALAATAPLCVPGEEGRPMFRAVLIAEPDNPYDPNAVAIHSAAGKVGHLSRADAVDYVPVLAALAERGLRAGGCHAFLNGGPRDRTYGVVLRLSPAPDCLLDVLAGG</sequence>
<dbReference type="EMBL" id="CP042430">
    <property type="protein sequence ID" value="QEC49782.1"/>
    <property type="molecule type" value="Genomic_DNA"/>
</dbReference>
<reference evidence="1 2" key="1">
    <citation type="journal article" date="2018" name="J. Microbiol.">
        <title>Baekduia soli gen. nov., sp. nov., a novel bacterium isolated from the soil of Baekdu Mountain and proposal of a novel family name, Baekduiaceae fam. nov.</title>
        <authorList>
            <person name="An D.S."/>
            <person name="Siddiqi M.Z."/>
            <person name="Kim K.H."/>
            <person name="Yu H.S."/>
            <person name="Im W.T."/>
        </authorList>
    </citation>
    <scope>NUCLEOTIDE SEQUENCE [LARGE SCALE GENOMIC DNA]</scope>
    <source>
        <strain evidence="1 2">BR7-21</strain>
    </source>
</reference>